<sequence length="101" mass="10612">MDAVPLVAFGHHSEVDQLAGFGGVLIEGVGEDAVKQTTVCARVIEGDVEDVNGGILNVIRVFAAVPVQSVLKTVVQNGGSLVFKVVYVKKVLLPLARKTSQ</sequence>
<dbReference type="AlphaFoldDB" id="A0A0E9V150"/>
<dbReference type="EMBL" id="GBXM01036738">
    <property type="protein sequence ID" value="JAH71839.1"/>
    <property type="molecule type" value="Transcribed_RNA"/>
</dbReference>
<proteinExistence type="predicted"/>
<protein>
    <submittedName>
        <fullName evidence="1">Uncharacterized protein</fullName>
    </submittedName>
</protein>
<reference evidence="1" key="2">
    <citation type="journal article" date="2015" name="Fish Shellfish Immunol.">
        <title>Early steps in the European eel (Anguilla anguilla)-Vibrio vulnificus interaction in the gills: Role of the RtxA13 toxin.</title>
        <authorList>
            <person name="Callol A."/>
            <person name="Pajuelo D."/>
            <person name="Ebbesson L."/>
            <person name="Teles M."/>
            <person name="MacKenzie S."/>
            <person name="Amaro C."/>
        </authorList>
    </citation>
    <scope>NUCLEOTIDE SEQUENCE</scope>
</reference>
<accession>A0A0E9V150</accession>
<name>A0A0E9V150_ANGAN</name>
<evidence type="ECO:0000313" key="1">
    <source>
        <dbReference type="EMBL" id="JAH71839.1"/>
    </source>
</evidence>
<organism evidence="1">
    <name type="scientific">Anguilla anguilla</name>
    <name type="common">European freshwater eel</name>
    <name type="synonym">Muraena anguilla</name>
    <dbReference type="NCBI Taxonomy" id="7936"/>
    <lineage>
        <taxon>Eukaryota</taxon>
        <taxon>Metazoa</taxon>
        <taxon>Chordata</taxon>
        <taxon>Craniata</taxon>
        <taxon>Vertebrata</taxon>
        <taxon>Euteleostomi</taxon>
        <taxon>Actinopterygii</taxon>
        <taxon>Neopterygii</taxon>
        <taxon>Teleostei</taxon>
        <taxon>Anguilliformes</taxon>
        <taxon>Anguillidae</taxon>
        <taxon>Anguilla</taxon>
    </lineage>
</organism>
<reference evidence="1" key="1">
    <citation type="submission" date="2014-11" db="EMBL/GenBank/DDBJ databases">
        <authorList>
            <person name="Amaro Gonzalez C."/>
        </authorList>
    </citation>
    <scope>NUCLEOTIDE SEQUENCE</scope>
</reference>